<dbReference type="AlphaFoldDB" id="A0A151MD22"/>
<evidence type="ECO:0000313" key="1">
    <source>
        <dbReference type="EMBL" id="KYO22428.1"/>
    </source>
</evidence>
<comment type="caution">
    <text evidence="1">The sequence shown here is derived from an EMBL/GenBank/DDBJ whole genome shotgun (WGS) entry which is preliminary data.</text>
</comment>
<keyword evidence="2" id="KW-1185">Reference proteome</keyword>
<organism evidence="1 2">
    <name type="scientific">Alligator mississippiensis</name>
    <name type="common">American alligator</name>
    <dbReference type="NCBI Taxonomy" id="8496"/>
    <lineage>
        <taxon>Eukaryota</taxon>
        <taxon>Metazoa</taxon>
        <taxon>Chordata</taxon>
        <taxon>Craniata</taxon>
        <taxon>Vertebrata</taxon>
        <taxon>Euteleostomi</taxon>
        <taxon>Archelosauria</taxon>
        <taxon>Archosauria</taxon>
        <taxon>Crocodylia</taxon>
        <taxon>Alligatoridae</taxon>
        <taxon>Alligatorinae</taxon>
        <taxon>Alligator</taxon>
    </lineage>
</organism>
<reference evidence="1 2" key="1">
    <citation type="journal article" date="2012" name="Genome Biol.">
        <title>Sequencing three crocodilian genomes to illuminate the evolution of archosaurs and amniotes.</title>
        <authorList>
            <person name="St John J.A."/>
            <person name="Braun E.L."/>
            <person name="Isberg S.R."/>
            <person name="Miles L.G."/>
            <person name="Chong A.Y."/>
            <person name="Gongora J."/>
            <person name="Dalzell P."/>
            <person name="Moran C."/>
            <person name="Bed'hom B."/>
            <person name="Abzhanov A."/>
            <person name="Burgess S.C."/>
            <person name="Cooksey A.M."/>
            <person name="Castoe T.A."/>
            <person name="Crawford N.G."/>
            <person name="Densmore L.D."/>
            <person name="Drew J.C."/>
            <person name="Edwards S.V."/>
            <person name="Faircloth B.C."/>
            <person name="Fujita M.K."/>
            <person name="Greenwold M.J."/>
            <person name="Hoffmann F.G."/>
            <person name="Howard J.M."/>
            <person name="Iguchi T."/>
            <person name="Janes D.E."/>
            <person name="Khan S.Y."/>
            <person name="Kohno S."/>
            <person name="de Koning A.J."/>
            <person name="Lance S.L."/>
            <person name="McCarthy F.M."/>
            <person name="McCormack J.E."/>
            <person name="Merchant M.E."/>
            <person name="Peterson D.G."/>
            <person name="Pollock D.D."/>
            <person name="Pourmand N."/>
            <person name="Raney B.J."/>
            <person name="Roessler K.A."/>
            <person name="Sanford J.R."/>
            <person name="Sawyer R.H."/>
            <person name="Schmidt C.J."/>
            <person name="Triplett E.W."/>
            <person name="Tuberville T.D."/>
            <person name="Venegas-Anaya M."/>
            <person name="Howard J.T."/>
            <person name="Jarvis E.D."/>
            <person name="Guillette L.J.Jr."/>
            <person name="Glenn T.C."/>
            <person name="Green R.E."/>
            <person name="Ray D.A."/>
        </authorList>
    </citation>
    <scope>NUCLEOTIDE SEQUENCE [LARGE SCALE GENOMIC DNA]</scope>
    <source>
        <strain evidence="1">KSC_2009_1</strain>
    </source>
</reference>
<protein>
    <submittedName>
        <fullName evidence="1">Uncharacterized protein</fullName>
    </submittedName>
</protein>
<name>A0A151MD22_ALLMI</name>
<dbReference type="EMBL" id="AKHW03006231">
    <property type="protein sequence ID" value="KYO22428.1"/>
    <property type="molecule type" value="Genomic_DNA"/>
</dbReference>
<sequence>MDTTAVLGQAVSHAKRCQGVVCGHGKVVVGAKVSFCGGLVLLQVSDSQCWNGPYESSTSKPLCMFKIRIQNLGL</sequence>
<evidence type="ECO:0000313" key="2">
    <source>
        <dbReference type="Proteomes" id="UP000050525"/>
    </source>
</evidence>
<accession>A0A151MD22</accession>
<gene>
    <name evidence="1" type="ORF">Y1Q_0003008</name>
</gene>
<proteinExistence type="predicted"/>
<dbReference type="Proteomes" id="UP000050525">
    <property type="component" value="Unassembled WGS sequence"/>
</dbReference>